<reference evidence="1 2" key="1">
    <citation type="submission" date="2014-09" db="EMBL/GenBank/DDBJ databases">
        <authorList>
            <person name="McGinnis J.M."/>
            <person name="Wolfgang W.J."/>
        </authorList>
    </citation>
    <scope>NUCLEOTIDE SEQUENCE [LARGE SCALE GENOMIC DNA]</scope>
    <source>
        <strain evidence="1 2">5503</strain>
    </source>
</reference>
<evidence type="ECO:0008006" key="3">
    <source>
        <dbReference type="Google" id="ProtNLM"/>
    </source>
</evidence>
<sequence>MQELRRYAIYDLGPDPLARFGAAWLGWDAIAGVPLPPVGGEAITAVPRHYGFHATIKAPFRLADGTTPAALAEAFAALCATLTPVVLPRLTLAALGGGDTRFVALIPAPQPPALTALATRVVTDLDRFRAPLSPAEIARRDPASLDATGRAYLDRWGYPQVLDRFRHHMTLTGPLSPEGAAGVMDTLAPRLAPLLPDPHPLTALALMGEDGEGRFHLIRRVPLGG</sequence>
<protein>
    <recommendedName>
        <fullName evidence="3">Phosphonate metabolism protein</fullName>
    </recommendedName>
</protein>
<dbReference type="Pfam" id="PF06299">
    <property type="entry name" value="DUF1045"/>
    <property type="match status" value="1"/>
</dbReference>
<dbReference type="EMBL" id="JRKQ01000034">
    <property type="protein sequence ID" value="KGJ22409.1"/>
    <property type="molecule type" value="Genomic_DNA"/>
</dbReference>
<dbReference type="Gene3D" id="3.90.1140.10">
    <property type="entry name" value="Cyclic phosphodiesterase"/>
    <property type="match status" value="1"/>
</dbReference>
<dbReference type="Proteomes" id="UP000029858">
    <property type="component" value="Unassembled WGS sequence"/>
</dbReference>
<dbReference type="AlphaFoldDB" id="A0A099GHW9"/>
<comment type="caution">
    <text evidence="1">The sequence shown here is derived from an EMBL/GenBank/DDBJ whole genome shotgun (WGS) entry which is preliminary data.</text>
</comment>
<proteinExistence type="predicted"/>
<dbReference type="InterPro" id="IPR009389">
    <property type="entry name" value="DUF1045"/>
</dbReference>
<reference evidence="1 2" key="2">
    <citation type="submission" date="2014-10" db="EMBL/GenBank/DDBJ databases">
        <title>Paracoccus sanguinis sp. nov., isolated from clinical specimens of New York State patients.</title>
        <authorList>
            <person name="Mingle L.A."/>
            <person name="Cole J.A."/>
            <person name="Lapierre P."/>
            <person name="Musser K.A."/>
        </authorList>
    </citation>
    <scope>NUCLEOTIDE SEQUENCE [LARGE SCALE GENOMIC DNA]</scope>
    <source>
        <strain evidence="1 2">5503</strain>
    </source>
</reference>
<dbReference type="PIRSF" id="PIRSF033328">
    <property type="entry name" value="Phest_Mll4975"/>
    <property type="match status" value="1"/>
</dbReference>
<evidence type="ECO:0000313" key="2">
    <source>
        <dbReference type="Proteomes" id="UP000029858"/>
    </source>
</evidence>
<name>A0A099GHW9_9RHOB</name>
<accession>A0A099GHW9</accession>
<gene>
    <name evidence="1" type="ORF">IX56_08325</name>
</gene>
<dbReference type="RefSeq" id="WP_036709133.1">
    <property type="nucleotide sequence ID" value="NZ_JRKQ01000034.1"/>
</dbReference>
<organism evidence="1 2">
    <name type="scientific">Paracoccus sanguinis</name>
    <dbReference type="NCBI Taxonomy" id="1545044"/>
    <lineage>
        <taxon>Bacteria</taxon>
        <taxon>Pseudomonadati</taxon>
        <taxon>Pseudomonadota</taxon>
        <taxon>Alphaproteobacteria</taxon>
        <taxon>Rhodobacterales</taxon>
        <taxon>Paracoccaceae</taxon>
        <taxon>Paracoccus</taxon>
    </lineage>
</organism>
<evidence type="ECO:0000313" key="1">
    <source>
        <dbReference type="EMBL" id="KGJ22409.1"/>
    </source>
</evidence>